<organism evidence="4 5">
    <name type="scientific">Levilactobacillus spicheri DSM 15429</name>
    <dbReference type="NCBI Taxonomy" id="1423805"/>
    <lineage>
        <taxon>Bacteria</taxon>
        <taxon>Bacillati</taxon>
        <taxon>Bacillota</taxon>
        <taxon>Bacilli</taxon>
        <taxon>Lactobacillales</taxon>
        <taxon>Lactobacillaceae</taxon>
        <taxon>Levilactobacillus</taxon>
    </lineage>
</organism>
<name>A0A0R1QTX5_9LACO</name>
<sequence length="274" mass="30924">MESRYKILMAVAIGMIVGVVGSPAVHGHAKKKQVARVTQVRVTAKKVQGKTTKGAKVVVLTTKNRILGQGEATSKGAFTIKVRKNLKKATFKFKVTKKGYVSRTTVHKYKLPQKPVVTNPVAPEVEKPTSHPNNGQQLVTAPSGSKPVDQKTKKILIRWAKDKIADAEMNLQKANEALEELIKYQQNYFGDMTWYEEQLREKEVRLDGLNDQKDSDAYKRAKEDLEQARVTLAKVAEGYITYYKDYEEAHQLIAERQQELNSRKQDLANLLSEI</sequence>
<gene>
    <name evidence="4" type="ORF">FD37_GL001906</name>
</gene>
<dbReference type="RefSeq" id="WP_056964657.1">
    <property type="nucleotide sequence ID" value="NZ_AZFC01000026.1"/>
</dbReference>
<feature type="coiled-coil region" evidence="1">
    <location>
        <begin position="157"/>
        <end position="212"/>
    </location>
</feature>
<evidence type="ECO:0000256" key="2">
    <source>
        <dbReference type="SAM" id="MobiDB-lite"/>
    </source>
</evidence>
<dbReference type="Proteomes" id="UP000051835">
    <property type="component" value="Unassembled WGS sequence"/>
</dbReference>
<feature type="region of interest" description="Disordered" evidence="2">
    <location>
        <begin position="121"/>
        <end position="147"/>
    </location>
</feature>
<feature type="compositionally biased region" description="Polar residues" evidence="2">
    <location>
        <begin position="130"/>
        <end position="143"/>
    </location>
</feature>
<dbReference type="Pfam" id="PF17936">
    <property type="entry name" value="Big_6"/>
    <property type="match status" value="1"/>
</dbReference>
<feature type="domain" description="Bacterial Ig" evidence="3">
    <location>
        <begin position="40"/>
        <end position="97"/>
    </location>
</feature>
<protein>
    <recommendedName>
        <fullName evidence="3">Bacterial Ig domain-containing protein</fullName>
    </recommendedName>
</protein>
<dbReference type="PATRIC" id="fig|1423805.4.peg.1956"/>
<dbReference type="AlphaFoldDB" id="A0A0R1QTX5"/>
<proteinExistence type="predicted"/>
<comment type="caution">
    <text evidence="4">The sequence shown here is derived from an EMBL/GenBank/DDBJ whole genome shotgun (WGS) entry which is preliminary data.</text>
</comment>
<evidence type="ECO:0000313" key="5">
    <source>
        <dbReference type="Proteomes" id="UP000051835"/>
    </source>
</evidence>
<keyword evidence="1" id="KW-0175">Coiled coil</keyword>
<evidence type="ECO:0000259" key="3">
    <source>
        <dbReference type="Pfam" id="PF17936"/>
    </source>
</evidence>
<evidence type="ECO:0000256" key="1">
    <source>
        <dbReference type="SAM" id="Coils"/>
    </source>
</evidence>
<reference evidence="4 5" key="1">
    <citation type="journal article" date="2015" name="Genome Announc.">
        <title>Expanding the biotechnology potential of lactobacilli through comparative genomics of 213 strains and associated genera.</title>
        <authorList>
            <person name="Sun Z."/>
            <person name="Harris H.M."/>
            <person name="McCann A."/>
            <person name="Guo C."/>
            <person name="Argimon S."/>
            <person name="Zhang W."/>
            <person name="Yang X."/>
            <person name="Jeffery I.B."/>
            <person name="Cooney J.C."/>
            <person name="Kagawa T.F."/>
            <person name="Liu W."/>
            <person name="Song Y."/>
            <person name="Salvetti E."/>
            <person name="Wrobel A."/>
            <person name="Rasinkangas P."/>
            <person name="Parkhill J."/>
            <person name="Rea M.C."/>
            <person name="O'Sullivan O."/>
            <person name="Ritari J."/>
            <person name="Douillard F.P."/>
            <person name="Paul Ross R."/>
            <person name="Yang R."/>
            <person name="Briner A.E."/>
            <person name="Felis G.E."/>
            <person name="de Vos W.M."/>
            <person name="Barrangou R."/>
            <person name="Klaenhammer T.R."/>
            <person name="Caufield P.W."/>
            <person name="Cui Y."/>
            <person name="Zhang H."/>
            <person name="O'Toole P.W."/>
        </authorList>
    </citation>
    <scope>NUCLEOTIDE SEQUENCE [LARGE SCALE GENOMIC DNA]</scope>
    <source>
        <strain evidence="4 5">DSM 15429</strain>
    </source>
</reference>
<accession>A0A0R1QTX5</accession>
<evidence type="ECO:0000313" key="4">
    <source>
        <dbReference type="EMBL" id="KRL47646.1"/>
    </source>
</evidence>
<dbReference type="EMBL" id="AZFC01000026">
    <property type="protein sequence ID" value="KRL47646.1"/>
    <property type="molecule type" value="Genomic_DNA"/>
</dbReference>
<dbReference type="InterPro" id="IPR041498">
    <property type="entry name" value="Big_6"/>
</dbReference>